<evidence type="ECO:0000313" key="2">
    <source>
        <dbReference type="EMBL" id="JAT33635.1"/>
    </source>
</evidence>
<reference evidence="2" key="1">
    <citation type="submission" date="2015-11" db="EMBL/GenBank/DDBJ databases">
        <title>De novo transcriptome assembly of four potential Pierce s Disease insect vectors from Arizona vineyards.</title>
        <authorList>
            <person name="Tassone E.E."/>
        </authorList>
    </citation>
    <scope>NUCLEOTIDE SEQUENCE</scope>
</reference>
<protein>
    <submittedName>
        <fullName evidence="2">Uncharacterized protein</fullName>
    </submittedName>
</protein>
<gene>
    <name evidence="2" type="ORF">g.13309</name>
</gene>
<dbReference type="EMBL" id="GEBQ01006342">
    <property type="protein sequence ID" value="JAT33635.1"/>
    <property type="molecule type" value="Transcribed_RNA"/>
</dbReference>
<feature type="region of interest" description="Disordered" evidence="1">
    <location>
        <begin position="93"/>
        <end position="119"/>
    </location>
</feature>
<feature type="region of interest" description="Disordered" evidence="1">
    <location>
        <begin position="11"/>
        <end position="42"/>
    </location>
</feature>
<organism evidence="2">
    <name type="scientific">Graphocephala atropunctata</name>
    <dbReference type="NCBI Taxonomy" id="36148"/>
    <lineage>
        <taxon>Eukaryota</taxon>
        <taxon>Metazoa</taxon>
        <taxon>Ecdysozoa</taxon>
        <taxon>Arthropoda</taxon>
        <taxon>Hexapoda</taxon>
        <taxon>Insecta</taxon>
        <taxon>Pterygota</taxon>
        <taxon>Neoptera</taxon>
        <taxon>Paraneoptera</taxon>
        <taxon>Hemiptera</taxon>
        <taxon>Auchenorrhyncha</taxon>
        <taxon>Membracoidea</taxon>
        <taxon>Cicadellidae</taxon>
        <taxon>Cicadellinae</taxon>
        <taxon>Cicadellini</taxon>
        <taxon>Graphocephala</taxon>
    </lineage>
</organism>
<dbReference type="AlphaFoldDB" id="A0A1B6MCI1"/>
<feature type="non-terminal residue" evidence="2">
    <location>
        <position position="1"/>
    </location>
</feature>
<accession>A0A1B6MCI1</accession>
<sequence length="119" mass="13073">LFVFDFDVVASSSKSSSSSSLPKLSKSISPSKSKTNKKLKSKGIHAMFAPAEKFAEMLEETGASRLKVGTALDVSNKDNAAVKQLEWEAKRNWAQQGKRKRFSKGGGKPSFNKAKRKKH</sequence>
<name>A0A1B6MCI1_9HEMI</name>
<feature type="compositionally biased region" description="Low complexity" evidence="1">
    <location>
        <begin position="11"/>
        <end position="33"/>
    </location>
</feature>
<proteinExistence type="predicted"/>
<evidence type="ECO:0000256" key="1">
    <source>
        <dbReference type="SAM" id="MobiDB-lite"/>
    </source>
</evidence>